<dbReference type="PANTHER" id="PTHR32347:SF14">
    <property type="entry name" value="EFFLUX SYSTEM COMPONENT YKNX-RELATED"/>
    <property type="match status" value="1"/>
</dbReference>
<evidence type="ECO:0000259" key="7">
    <source>
        <dbReference type="Pfam" id="PF25967"/>
    </source>
</evidence>
<dbReference type="GO" id="GO:0022857">
    <property type="term" value="F:transmembrane transporter activity"/>
    <property type="evidence" value="ECO:0007669"/>
    <property type="project" value="InterPro"/>
</dbReference>
<proteinExistence type="inferred from homology"/>
<feature type="coiled-coil region" evidence="4">
    <location>
        <begin position="170"/>
        <end position="294"/>
    </location>
</feature>
<reference evidence="9 10" key="1">
    <citation type="submission" date="2017-06" db="EMBL/GenBank/DDBJ databases">
        <title>Genome sequencing of cyanobaciteial culture collection at National Institute for Environmental Studies (NIES).</title>
        <authorList>
            <person name="Hirose Y."/>
            <person name="Shimura Y."/>
            <person name="Fujisawa T."/>
            <person name="Nakamura Y."/>
            <person name="Kawachi M."/>
        </authorList>
    </citation>
    <scope>NUCLEOTIDE SEQUENCE [LARGE SCALE GENOMIC DNA]</scope>
    <source>
        <strain evidence="9 10">NIES-267</strain>
    </source>
</reference>
<evidence type="ECO:0000256" key="4">
    <source>
        <dbReference type="SAM" id="Coils"/>
    </source>
</evidence>
<dbReference type="Gene3D" id="2.40.50.100">
    <property type="match status" value="1"/>
</dbReference>
<dbReference type="GO" id="GO:0016020">
    <property type="term" value="C:membrane"/>
    <property type="evidence" value="ECO:0007669"/>
    <property type="project" value="InterPro"/>
</dbReference>
<dbReference type="InterPro" id="IPR059052">
    <property type="entry name" value="HH_YbhG-like"/>
</dbReference>
<feature type="transmembrane region" description="Helical" evidence="5">
    <location>
        <begin position="57"/>
        <end position="77"/>
    </location>
</feature>
<dbReference type="InterPro" id="IPR006143">
    <property type="entry name" value="RND_pump_MFP"/>
</dbReference>
<evidence type="ECO:0000259" key="8">
    <source>
        <dbReference type="Pfam" id="PF25990"/>
    </source>
</evidence>
<evidence type="ECO:0000313" key="9">
    <source>
        <dbReference type="EMBL" id="BAY87554.1"/>
    </source>
</evidence>
<keyword evidence="5" id="KW-1133">Transmembrane helix</keyword>
<feature type="domain" description="YbhG-like alpha-helical hairpin" evidence="6">
    <location>
        <begin position="179"/>
        <end position="287"/>
    </location>
</feature>
<sequence>MITELKITNNSFVFLLCIFLYQFLIINYFRIKINVSHLSIATPAFIKTIKNNLLVKLLFIFLLIGTGLTGLRFFVLIPAQETRNKLPTQTVERQDLKITITANGKIEPERSINISPKNAGVIKSLLVKEGDIVKKGQILAYMDDSNLQGQLTQAKAGIASQEASLEKLKAGNRSEEIAQAKAQLEEAQANLNKLIAGNLPQDIAQSEARLNRAKITLNQTEAELNRYQQLFNSGAISRQNLSTYKTNRETALTQVKEAEQALKLLKIGSRQEDIQQARAKVKQLQESYNLIKAGARKEDINQALAQVNSARGSLQTILAQINDTVIRAPFDGVITKIYSEPGSFVTPNTTGGATSSSLSASILSLTANNQLVANIAESNLAKIRIGQKVNFKTDAYPNQVFIGKVSQIAAQATVEQNVTSFEVTAEITSDKKSFLRSGMNVEAEFEIGQKNNALVVPTVAVVREVKGTGVYILNDENKPVFKSIQIGVVVKNKTEIKSGLTGNEKILLSAPGETKSKPRGLLPSRNN</sequence>
<dbReference type="SUPFAM" id="SSF111369">
    <property type="entry name" value="HlyD-like secretion proteins"/>
    <property type="match status" value="3"/>
</dbReference>
<evidence type="ECO:0000256" key="3">
    <source>
        <dbReference type="ARBA" id="ARBA00023054"/>
    </source>
</evidence>
<dbReference type="AlphaFoldDB" id="A0A1Z4M220"/>
<comment type="subcellular location">
    <subcellularLocation>
        <location evidence="1">Cell envelope</location>
    </subcellularLocation>
</comment>
<dbReference type="Pfam" id="PF25881">
    <property type="entry name" value="HH_YBHG"/>
    <property type="match status" value="1"/>
</dbReference>
<dbReference type="PRINTS" id="PR01490">
    <property type="entry name" value="RTXTOXIND"/>
</dbReference>
<dbReference type="Gene3D" id="2.40.30.170">
    <property type="match status" value="1"/>
</dbReference>
<dbReference type="Proteomes" id="UP000218418">
    <property type="component" value="Chromosome"/>
</dbReference>
<accession>A0A1Z4M220</accession>
<dbReference type="InterPro" id="IPR050465">
    <property type="entry name" value="UPF0194_transport"/>
</dbReference>
<dbReference type="PANTHER" id="PTHR32347">
    <property type="entry name" value="EFFLUX SYSTEM COMPONENT YKNX-RELATED"/>
    <property type="match status" value="1"/>
</dbReference>
<feature type="domain" description="Multidrug resistance protein MdtA-like C-terminal permuted SH3" evidence="7">
    <location>
        <begin position="452"/>
        <end position="506"/>
    </location>
</feature>
<evidence type="ECO:0000256" key="1">
    <source>
        <dbReference type="ARBA" id="ARBA00004196"/>
    </source>
</evidence>
<protein>
    <submittedName>
        <fullName evidence="9">Secretion protein HlyD</fullName>
    </submittedName>
</protein>
<keyword evidence="10" id="KW-1185">Reference proteome</keyword>
<organism evidence="9 10">
    <name type="scientific">Calothrix parasitica NIES-267</name>
    <dbReference type="NCBI Taxonomy" id="1973488"/>
    <lineage>
        <taxon>Bacteria</taxon>
        <taxon>Bacillati</taxon>
        <taxon>Cyanobacteriota</taxon>
        <taxon>Cyanophyceae</taxon>
        <taxon>Nostocales</taxon>
        <taxon>Calotrichaceae</taxon>
        <taxon>Calothrix</taxon>
    </lineage>
</organism>
<evidence type="ECO:0000256" key="5">
    <source>
        <dbReference type="SAM" id="Phobius"/>
    </source>
</evidence>
<keyword evidence="5" id="KW-0812">Transmembrane</keyword>
<dbReference type="NCBIfam" id="TIGR01730">
    <property type="entry name" value="RND_mfp"/>
    <property type="match status" value="1"/>
</dbReference>
<dbReference type="InterPro" id="IPR058636">
    <property type="entry name" value="Beta-barrel_YknX"/>
</dbReference>
<dbReference type="Pfam" id="PF25990">
    <property type="entry name" value="Beta-barrel_YknX"/>
    <property type="match status" value="1"/>
</dbReference>
<dbReference type="Gene3D" id="1.10.287.470">
    <property type="entry name" value="Helix hairpin bin"/>
    <property type="match status" value="2"/>
</dbReference>
<feature type="domain" description="YknX-like beta-barrel" evidence="8">
    <location>
        <begin position="373"/>
        <end position="444"/>
    </location>
</feature>
<evidence type="ECO:0000313" key="10">
    <source>
        <dbReference type="Proteomes" id="UP000218418"/>
    </source>
</evidence>
<dbReference type="Pfam" id="PF25967">
    <property type="entry name" value="RND-MFP_C"/>
    <property type="match status" value="1"/>
</dbReference>
<gene>
    <name evidence="9" type="ORF">NIES267_70780</name>
</gene>
<comment type="similarity">
    <text evidence="2">Belongs to the membrane fusion protein (MFP) (TC 8.A.1) family.</text>
</comment>
<evidence type="ECO:0000256" key="2">
    <source>
        <dbReference type="ARBA" id="ARBA00009477"/>
    </source>
</evidence>
<keyword evidence="3 4" id="KW-0175">Coiled coil</keyword>
<keyword evidence="5" id="KW-0472">Membrane</keyword>
<dbReference type="InterPro" id="IPR058627">
    <property type="entry name" value="MdtA-like_C"/>
</dbReference>
<dbReference type="GO" id="GO:0030313">
    <property type="term" value="C:cell envelope"/>
    <property type="evidence" value="ECO:0007669"/>
    <property type="project" value="UniProtKB-SubCell"/>
</dbReference>
<dbReference type="EMBL" id="AP018227">
    <property type="protein sequence ID" value="BAY87554.1"/>
    <property type="molecule type" value="Genomic_DNA"/>
</dbReference>
<evidence type="ECO:0000259" key="6">
    <source>
        <dbReference type="Pfam" id="PF25881"/>
    </source>
</evidence>
<dbReference type="Gene3D" id="2.40.420.20">
    <property type="match status" value="1"/>
</dbReference>
<name>A0A1Z4M220_9CYAN</name>
<feature type="transmembrane region" description="Helical" evidence="5">
    <location>
        <begin position="12"/>
        <end position="29"/>
    </location>
</feature>